<feature type="chain" id="PRO_5017994454" evidence="1">
    <location>
        <begin position="33"/>
        <end position="104"/>
    </location>
</feature>
<organism evidence="2 3">
    <name type="scientific">Streptomyces shenzhenensis</name>
    <dbReference type="NCBI Taxonomy" id="943815"/>
    <lineage>
        <taxon>Bacteria</taxon>
        <taxon>Bacillati</taxon>
        <taxon>Actinomycetota</taxon>
        <taxon>Actinomycetes</taxon>
        <taxon>Kitasatosporales</taxon>
        <taxon>Streptomycetaceae</taxon>
        <taxon>Streptomyces</taxon>
    </lineage>
</organism>
<accession>A0A3M0HSG6</accession>
<protein>
    <submittedName>
        <fullName evidence="2">Uncharacterized protein</fullName>
    </submittedName>
</protein>
<gene>
    <name evidence="2" type="ORF">CTZ28_45085</name>
</gene>
<keyword evidence="1" id="KW-0732">Signal</keyword>
<evidence type="ECO:0000313" key="3">
    <source>
        <dbReference type="Proteomes" id="UP000270471"/>
    </source>
</evidence>
<proteinExistence type="predicted"/>
<dbReference type="EMBL" id="PENI01000062">
    <property type="protein sequence ID" value="RMB79504.1"/>
    <property type="molecule type" value="Genomic_DNA"/>
</dbReference>
<comment type="caution">
    <text evidence="2">The sequence shown here is derived from an EMBL/GenBank/DDBJ whole genome shotgun (WGS) entry which is preliminary data.</text>
</comment>
<sequence length="104" mass="11496">MRAHRTRRLVAASAAGILMAGAAITAAGTASAAPAVPTHVTTYRCFDRGCFDNREFCFDRPGFCFNNGFDNGFNRRFDHRFDNRFGHGFGHRFGNAPIVIIALR</sequence>
<evidence type="ECO:0000313" key="2">
    <source>
        <dbReference type="EMBL" id="RMB79504.1"/>
    </source>
</evidence>
<reference evidence="2 3" key="1">
    <citation type="submission" date="2017-11" db="EMBL/GenBank/DDBJ databases">
        <title>Draft genome of actinobacteria isolated from guarana (Paullinia cupana (Mart.) Ducke.</title>
        <authorList>
            <person name="Siqueira K.A."/>
            <person name="Liotti R.G."/>
            <person name="Mendes T.A.O."/>
            <person name="Soares M.A."/>
        </authorList>
    </citation>
    <scope>NUCLEOTIDE SEQUENCE [LARGE SCALE GENOMIC DNA]</scope>
    <source>
        <strain evidence="2 3">193</strain>
    </source>
</reference>
<dbReference type="Proteomes" id="UP000270471">
    <property type="component" value="Unassembled WGS sequence"/>
</dbReference>
<evidence type="ECO:0000256" key="1">
    <source>
        <dbReference type="SAM" id="SignalP"/>
    </source>
</evidence>
<dbReference type="RefSeq" id="WP_121895769.1">
    <property type="nucleotide sequence ID" value="NZ_PENI01000062.1"/>
</dbReference>
<keyword evidence="3" id="KW-1185">Reference proteome</keyword>
<feature type="signal peptide" evidence="1">
    <location>
        <begin position="1"/>
        <end position="32"/>
    </location>
</feature>
<name>A0A3M0HSG6_9ACTN</name>
<dbReference type="AlphaFoldDB" id="A0A3M0HSG6"/>